<accession>A0A927FZI0</accession>
<feature type="compositionally biased region" description="Basic and acidic residues" evidence="1">
    <location>
        <begin position="11"/>
        <end position="27"/>
    </location>
</feature>
<feature type="compositionally biased region" description="Basic and acidic residues" evidence="1">
    <location>
        <begin position="43"/>
        <end position="63"/>
    </location>
</feature>
<keyword evidence="3" id="KW-1185">Reference proteome</keyword>
<protein>
    <submittedName>
        <fullName evidence="2">Uncharacterized protein</fullName>
    </submittedName>
</protein>
<evidence type="ECO:0000256" key="1">
    <source>
        <dbReference type="SAM" id="MobiDB-lite"/>
    </source>
</evidence>
<feature type="compositionally biased region" description="Polar residues" evidence="1">
    <location>
        <begin position="1"/>
        <end position="10"/>
    </location>
</feature>
<comment type="caution">
    <text evidence="2">The sequence shown here is derived from an EMBL/GenBank/DDBJ whole genome shotgun (WGS) entry which is preliminary data.</text>
</comment>
<reference evidence="2" key="1">
    <citation type="submission" date="2020-09" db="EMBL/GenBank/DDBJ databases">
        <title>Genome seq and assembly of Devosia sp.</title>
        <authorList>
            <person name="Chhetri G."/>
        </authorList>
    </citation>
    <scope>NUCLEOTIDE SEQUENCE</scope>
    <source>
        <strain evidence="2">PTR5</strain>
    </source>
</reference>
<sequence length="63" mass="6940">MTNPIPTQQPHDPHPSDEEHVDRERHPGGAHPPTDDLGPNPAIHDDDGLKKPDYRRPEPSPGA</sequence>
<name>A0A927FZI0_9HYPH</name>
<feature type="region of interest" description="Disordered" evidence="1">
    <location>
        <begin position="1"/>
        <end position="63"/>
    </location>
</feature>
<dbReference type="EMBL" id="JACYFU010000004">
    <property type="protein sequence ID" value="MBD8066936.1"/>
    <property type="molecule type" value="Genomic_DNA"/>
</dbReference>
<gene>
    <name evidence="2" type="ORF">IC608_15795</name>
</gene>
<evidence type="ECO:0000313" key="2">
    <source>
        <dbReference type="EMBL" id="MBD8066936.1"/>
    </source>
</evidence>
<organism evidence="2 3">
    <name type="scientific">Devosia oryzisoli</name>
    <dbReference type="NCBI Taxonomy" id="2774138"/>
    <lineage>
        <taxon>Bacteria</taxon>
        <taxon>Pseudomonadati</taxon>
        <taxon>Pseudomonadota</taxon>
        <taxon>Alphaproteobacteria</taxon>
        <taxon>Hyphomicrobiales</taxon>
        <taxon>Devosiaceae</taxon>
        <taxon>Devosia</taxon>
    </lineage>
</organism>
<dbReference type="RefSeq" id="WP_191777513.1">
    <property type="nucleotide sequence ID" value="NZ_JACYFU010000004.1"/>
</dbReference>
<dbReference type="Proteomes" id="UP000654108">
    <property type="component" value="Unassembled WGS sequence"/>
</dbReference>
<evidence type="ECO:0000313" key="3">
    <source>
        <dbReference type="Proteomes" id="UP000654108"/>
    </source>
</evidence>
<proteinExistence type="predicted"/>
<dbReference type="AlphaFoldDB" id="A0A927FZI0"/>